<organism evidence="1 2">
    <name type="scientific">Paractinoplanes durhamensis</name>
    <dbReference type="NCBI Taxonomy" id="113563"/>
    <lineage>
        <taxon>Bacteria</taxon>
        <taxon>Bacillati</taxon>
        <taxon>Actinomycetota</taxon>
        <taxon>Actinomycetes</taxon>
        <taxon>Micromonosporales</taxon>
        <taxon>Micromonosporaceae</taxon>
        <taxon>Paractinoplanes</taxon>
    </lineage>
</organism>
<evidence type="ECO:0000313" key="2">
    <source>
        <dbReference type="Proteomes" id="UP000637628"/>
    </source>
</evidence>
<proteinExistence type="predicted"/>
<accession>A0ABQ3Z781</accession>
<evidence type="ECO:0000313" key="1">
    <source>
        <dbReference type="EMBL" id="GIE05659.1"/>
    </source>
</evidence>
<protein>
    <submittedName>
        <fullName evidence="1">Uncharacterized protein</fullName>
    </submittedName>
</protein>
<comment type="caution">
    <text evidence="1">The sequence shown here is derived from an EMBL/GenBank/DDBJ whole genome shotgun (WGS) entry which is preliminary data.</text>
</comment>
<sequence>MTSVLDTPWPPGAPRCRPGDVLVLAENGVVRLFRVDDVVRLVRLLPVGDDRLVDEDVALDSVRPAYAGQVHLLLVQLGGEFASPAEAAAVDLAGAVAEPIPRCVRLDGLAAVTLAHRPAGG</sequence>
<dbReference type="EMBL" id="BOML01000057">
    <property type="protein sequence ID" value="GIE05659.1"/>
    <property type="molecule type" value="Genomic_DNA"/>
</dbReference>
<dbReference type="RefSeq" id="WP_203733526.1">
    <property type="nucleotide sequence ID" value="NZ_BAAATX010000009.1"/>
</dbReference>
<reference evidence="1 2" key="1">
    <citation type="submission" date="2021-01" db="EMBL/GenBank/DDBJ databases">
        <title>Whole genome shotgun sequence of Actinoplanes durhamensis NBRC 14914.</title>
        <authorList>
            <person name="Komaki H."/>
            <person name="Tamura T."/>
        </authorList>
    </citation>
    <scope>NUCLEOTIDE SEQUENCE [LARGE SCALE GENOMIC DNA]</scope>
    <source>
        <strain evidence="1 2">NBRC 14914</strain>
    </source>
</reference>
<gene>
    <name evidence="1" type="ORF">Adu01nite_70090</name>
</gene>
<name>A0ABQ3Z781_9ACTN</name>
<keyword evidence="2" id="KW-1185">Reference proteome</keyword>
<dbReference type="Proteomes" id="UP000637628">
    <property type="component" value="Unassembled WGS sequence"/>
</dbReference>